<dbReference type="InterPro" id="IPR000070">
    <property type="entry name" value="Pectinesterase_cat"/>
</dbReference>
<evidence type="ECO:0000256" key="6">
    <source>
        <dbReference type="ARBA" id="ARBA00013229"/>
    </source>
</evidence>
<dbReference type="GO" id="GO:0046983">
    <property type="term" value="F:protein dimerization activity"/>
    <property type="evidence" value="ECO:0007669"/>
    <property type="project" value="InterPro"/>
</dbReference>
<name>A0A8X8W974_SALSN</name>
<reference evidence="19" key="1">
    <citation type="submission" date="2018-01" db="EMBL/GenBank/DDBJ databases">
        <authorList>
            <person name="Mao J.F."/>
        </authorList>
    </citation>
    <scope>NUCLEOTIDE SEQUENCE</scope>
    <source>
        <strain evidence="19">Huo1</strain>
        <tissue evidence="19">Leaf</tissue>
    </source>
</reference>
<evidence type="ECO:0000256" key="3">
    <source>
        <dbReference type="ARBA" id="ARBA00005184"/>
    </source>
</evidence>
<evidence type="ECO:0000313" key="19">
    <source>
        <dbReference type="EMBL" id="KAG6389934.1"/>
    </source>
</evidence>
<dbReference type="EMBL" id="PNBA02000020">
    <property type="protein sequence ID" value="KAG6389934.1"/>
    <property type="molecule type" value="Genomic_DNA"/>
</dbReference>
<dbReference type="GO" id="GO:0005634">
    <property type="term" value="C:nucleus"/>
    <property type="evidence" value="ECO:0007669"/>
    <property type="project" value="UniProtKB-SubCell"/>
</dbReference>
<dbReference type="InterPro" id="IPR035513">
    <property type="entry name" value="Invertase/methylesterase_inhib"/>
</dbReference>
<keyword evidence="20" id="KW-1185">Reference proteome</keyword>
<evidence type="ECO:0000259" key="18">
    <source>
        <dbReference type="PROSITE" id="PS50888"/>
    </source>
</evidence>
<keyword evidence="13" id="KW-0539">Nucleus</keyword>
<dbReference type="InterPro" id="IPR006501">
    <property type="entry name" value="Pectinesterase_inhib_dom"/>
</dbReference>
<dbReference type="InterPro" id="IPR011050">
    <property type="entry name" value="Pectin_lyase_fold/virulence"/>
</dbReference>
<evidence type="ECO:0000256" key="17">
    <source>
        <dbReference type="RuleBase" id="RU000589"/>
    </source>
</evidence>
<accession>A0A8X8W974</accession>
<dbReference type="Proteomes" id="UP000298416">
    <property type="component" value="Unassembled WGS sequence"/>
</dbReference>
<comment type="caution">
    <text evidence="19">The sequence shown here is derived from an EMBL/GenBank/DDBJ whole genome shotgun (WGS) entry which is preliminary data.</text>
</comment>
<dbReference type="Pfam" id="PF04043">
    <property type="entry name" value="PMEI"/>
    <property type="match status" value="1"/>
</dbReference>
<dbReference type="PROSITE" id="PS00503">
    <property type="entry name" value="PECTINESTERASE_2"/>
    <property type="match status" value="1"/>
</dbReference>
<keyword evidence="11 17" id="KW-0063">Aspartyl esterase</keyword>
<dbReference type="InterPro" id="IPR012334">
    <property type="entry name" value="Pectin_lyas_fold"/>
</dbReference>
<reference evidence="19" key="2">
    <citation type="submission" date="2020-08" db="EMBL/GenBank/DDBJ databases">
        <title>Plant Genome Project.</title>
        <authorList>
            <person name="Zhang R.-G."/>
        </authorList>
    </citation>
    <scope>NUCLEOTIDE SEQUENCE</scope>
    <source>
        <strain evidence="19">Huo1</strain>
        <tissue evidence="19">Leaf</tissue>
    </source>
</reference>
<dbReference type="FunFam" id="2.160.20.10:FF:000001">
    <property type="entry name" value="Pectinesterase"/>
    <property type="match status" value="1"/>
</dbReference>
<organism evidence="19">
    <name type="scientific">Salvia splendens</name>
    <name type="common">Scarlet sage</name>
    <dbReference type="NCBI Taxonomy" id="180675"/>
    <lineage>
        <taxon>Eukaryota</taxon>
        <taxon>Viridiplantae</taxon>
        <taxon>Streptophyta</taxon>
        <taxon>Embryophyta</taxon>
        <taxon>Tracheophyta</taxon>
        <taxon>Spermatophyta</taxon>
        <taxon>Magnoliopsida</taxon>
        <taxon>eudicotyledons</taxon>
        <taxon>Gunneridae</taxon>
        <taxon>Pentapetalae</taxon>
        <taxon>asterids</taxon>
        <taxon>lamiids</taxon>
        <taxon>Lamiales</taxon>
        <taxon>Lamiaceae</taxon>
        <taxon>Nepetoideae</taxon>
        <taxon>Mentheae</taxon>
        <taxon>Salviinae</taxon>
        <taxon>Salvia</taxon>
        <taxon>Salvia subgen. Calosphace</taxon>
        <taxon>core Calosphace</taxon>
    </lineage>
</organism>
<dbReference type="GO" id="GO:0030599">
    <property type="term" value="F:pectinesterase activity"/>
    <property type="evidence" value="ECO:0007669"/>
    <property type="project" value="UniProtKB-UniRule"/>
</dbReference>
<evidence type="ECO:0000256" key="5">
    <source>
        <dbReference type="ARBA" id="ARBA00007786"/>
    </source>
</evidence>
<dbReference type="SMART" id="SM00856">
    <property type="entry name" value="PMEI"/>
    <property type="match status" value="1"/>
</dbReference>
<evidence type="ECO:0000256" key="15">
    <source>
        <dbReference type="ARBA" id="ARBA00047928"/>
    </source>
</evidence>
<comment type="similarity">
    <text evidence="4">In the N-terminal section; belongs to the PMEI family.</text>
</comment>
<dbReference type="GO" id="GO:0042545">
    <property type="term" value="P:cell wall modification"/>
    <property type="evidence" value="ECO:0007669"/>
    <property type="project" value="UniProtKB-UniRule"/>
</dbReference>
<keyword evidence="14" id="KW-0961">Cell wall biogenesis/degradation</keyword>
<dbReference type="SUPFAM" id="SSF101148">
    <property type="entry name" value="Plant invertase/pectin methylesterase inhibitor"/>
    <property type="match status" value="1"/>
</dbReference>
<dbReference type="PANTHER" id="PTHR31707">
    <property type="entry name" value="PECTINESTERASE"/>
    <property type="match status" value="1"/>
</dbReference>
<comment type="pathway">
    <text evidence="3 17">Glycan metabolism; pectin degradation; 2-dehydro-3-deoxy-D-gluconate from pectin: step 1/5.</text>
</comment>
<evidence type="ECO:0000256" key="9">
    <source>
        <dbReference type="ARBA" id="ARBA00022801"/>
    </source>
</evidence>
<keyword evidence="12" id="KW-0804">Transcription</keyword>
<evidence type="ECO:0000256" key="8">
    <source>
        <dbReference type="ARBA" id="ARBA00022525"/>
    </source>
</evidence>
<evidence type="ECO:0000256" key="16">
    <source>
        <dbReference type="PROSITE-ProRule" id="PRU10040"/>
    </source>
</evidence>
<evidence type="ECO:0000256" key="1">
    <source>
        <dbReference type="ARBA" id="ARBA00004123"/>
    </source>
</evidence>
<dbReference type="AlphaFoldDB" id="A0A8X8W974"/>
<dbReference type="GO" id="GO:0004857">
    <property type="term" value="F:enzyme inhibitor activity"/>
    <property type="evidence" value="ECO:0007669"/>
    <property type="project" value="InterPro"/>
</dbReference>
<evidence type="ECO:0000256" key="13">
    <source>
        <dbReference type="ARBA" id="ARBA00023242"/>
    </source>
</evidence>
<evidence type="ECO:0000256" key="11">
    <source>
        <dbReference type="ARBA" id="ARBA00023085"/>
    </source>
</evidence>
<protein>
    <recommendedName>
        <fullName evidence="6 17">Pectinesterase</fullName>
        <ecNumber evidence="6 17">3.1.1.11</ecNumber>
    </recommendedName>
</protein>
<dbReference type="InterPro" id="IPR033131">
    <property type="entry name" value="Pectinesterase_Asp_AS"/>
</dbReference>
<dbReference type="InterPro" id="IPR011598">
    <property type="entry name" value="bHLH_dom"/>
</dbReference>
<keyword evidence="9 17" id="KW-0378">Hydrolase</keyword>
<evidence type="ECO:0000256" key="2">
    <source>
        <dbReference type="ARBA" id="ARBA00004191"/>
    </source>
</evidence>
<keyword evidence="7" id="KW-0134">Cell wall</keyword>
<dbReference type="Gene3D" id="1.20.140.40">
    <property type="entry name" value="Invertase/pectin methylesterase inhibitor family protein"/>
    <property type="match status" value="1"/>
</dbReference>
<keyword evidence="8" id="KW-0964">Secreted</keyword>
<comment type="catalytic activity">
    <reaction evidence="15 17">
        <text>[(1-&gt;4)-alpha-D-galacturonosyl methyl ester](n) + n H2O = [(1-&gt;4)-alpha-D-galacturonosyl](n) + n methanol + n H(+)</text>
        <dbReference type="Rhea" id="RHEA:22380"/>
        <dbReference type="Rhea" id="RHEA-COMP:14570"/>
        <dbReference type="Rhea" id="RHEA-COMP:14573"/>
        <dbReference type="ChEBI" id="CHEBI:15377"/>
        <dbReference type="ChEBI" id="CHEBI:15378"/>
        <dbReference type="ChEBI" id="CHEBI:17790"/>
        <dbReference type="ChEBI" id="CHEBI:140522"/>
        <dbReference type="ChEBI" id="CHEBI:140523"/>
        <dbReference type="EC" id="3.1.1.11"/>
    </reaction>
</comment>
<evidence type="ECO:0000256" key="12">
    <source>
        <dbReference type="ARBA" id="ARBA00023163"/>
    </source>
</evidence>
<sequence>MTSNQEGFHFNTNGVPIMSFSNQEAPISYDDLILRSIGPNKPVFDPMVPYFFATGLECNHNTPSSSDVGFLAQVAQNNDGKKRKRVNEKCKEVVHVRAKRGQATDNHSLAERSRREKINEKFRCLQDLVPGCYKMMGMAVMLDEIINYINSLHNQIDFLSMKLSEASLLYDFNSSSQAQQHKMTNHNFLLPLLLISTHFGASVSAFYAPASAPISTKARANAPIVTKAPASAPIGTKARELFDSSLRETLAQAQIAHELISIMDPSSFHGQARTAWDDCKDLYQDSIDRLNQSIASKNNRNDVQTWLSASLANEQTCQDGFLDLGLPPLSSLSPSFNLANANFTKSIYNALVNSKAISSPCPLAKHGKLRDRKLLQFSGELERAVVIVVAQDGSGSYETINEGLAAARAARTKGVVVHVKKGIYKETVVVDKHLKNLRMIGDGIDETIITGSNSVRNGSSTFRSATVCVRGDGFIAHGITFENTAGPVNGQAVALLSTADNSVFYNCSFRGYQDTLYIHSNRQFYRDCDIYGTVDFIFGHAVTVIQNCNIYLRQALPNQKNTITAQGRKSASANSGIIIHNSRITAAPGEAPAENYLGRPWKKYSRTVFIKCEIDDLIAPAGWLAWKGDYALRTLYYGEYMNSGNGAHTSGRVKWPGFHVIDSEDEAAEFSVGHFLAGDSWIPATGVPYNSTI</sequence>
<evidence type="ECO:0000256" key="14">
    <source>
        <dbReference type="ARBA" id="ARBA00023316"/>
    </source>
</evidence>
<evidence type="ECO:0000256" key="4">
    <source>
        <dbReference type="ARBA" id="ARBA00006027"/>
    </source>
</evidence>
<gene>
    <name evidence="19" type="ORF">SASPL_151409</name>
</gene>
<dbReference type="EC" id="3.1.1.11" evidence="6 17"/>
<evidence type="ECO:0000256" key="7">
    <source>
        <dbReference type="ARBA" id="ARBA00022512"/>
    </source>
</evidence>
<dbReference type="GO" id="GO:0045490">
    <property type="term" value="P:pectin catabolic process"/>
    <property type="evidence" value="ECO:0007669"/>
    <property type="project" value="UniProtKB-UniRule"/>
</dbReference>
<dbReference type="Gene3D" id="2.160.20.10">
    <property type="entry name" value="Single-stranded right-handed beta-helix, Pectin lyase-like"/>
    <property type="match status" value="1"/>
</dbReference>
<dbReference type="PROSITE" id="PS50888">
    <property type="entry name" value="BHLH"/>
    <property type="match status" value="1"/>
</dbReference>
<dbReference type="SUPFAM" id="SSF47459">
    <property type="entry name" value="HLH, helix-loop-helix DNA-binding domain"/>
    <property type="match status" value="1"/>
</dbReference>
<dbReference type="SMART" id="SM00353">
    <property type="entry name" value="HLH"/>
    <property type="match status" value="1"/>
</dbReference>
<dbReference type="InterPro" id="IPR036638">
    <property type="entry name" value="HLH_DNA-bd_sf"/>
</dbReference>
<feature type="active site" evidence="16">
    <location>
        <position position="535"/>
    </location>
</feature>
<dbReference type="Pfam" id="PF00010">
    <property type="entry name" value="HLH"/>
    <property type="match status" value="1"/>
</dbReference>
<proteinExistence type="inferred from homology"/>
<dbReference type="NCBIfam" id="TIGR01614">
    <property type="entry name" value="PME_inhib"/>
    <property type="match status" value="1"/>
</dbReference>
<keyword evidence="10" id="KW-0805">Transcription regulation</keyword>
<evidence type="ECO:0000313" key="20">
    <source>
        <dbReference type="Proteomes" id="UP000298416"/>
    </source>
</evidence>
<dbReference type="CDD" id="cd15798">
    <property type="entry name" value="PMEI-like_3"/>
    <property type="match status" value="1"/>
</dbReference>
<dbReference type="Gene3D" id="4.10.280.10">
    <property type="entry name" value="Helix-loop-helix DNA-binding domain"/>
    <property type="match status" value="1"/>
</dbReference>
<feature type="domain" description="BHLH" evidence="18">
    <location>
        <begin position="102"/>
        <end position="152"/>
    </location>
</feature>
<evidence type="ECO:0000256" key="10">
    <source>
        <dbReference type="ARBA" id="ARBA00023015"/>
    </source>
</evidence>
<dbReference type="SUPFAM" id="SSF51126">
    <property type="entry name" value="Pectin lyase-like"/>
    <property type="match status" value="1"/>
</dbReference>
<comment type="subcellular location">
    <subcellularLocation>
        <location evidence="1">Nucleus</location>
    </subcellularLocation>
    <subcellularLocation>
        <location evidence="2">Secreted</location>
        <location evidence="2">Cell wall</location>
    </subcellularLocation>
</comment>
<dbReference type="Pfam" id="PF01095">
    <property type="entry name" value="Pectinesterase"/>
    <property type="match status" value="1"/>
</dbReference>
<comment type="similarity">
    <text evidence="5">In the C-terminal section; belongs to the pectinesterase family.</text>
</comment>